<evidence type="ECO:0000313" key="5">
    <source>
        <dbReference type="Proteomes" id="UP000253922"/>
    </source>
</evidence>
<dbReference type="EMBL" id="DF967966">
    <property type="protein sequence ID" value="GAP08316.1"/>
    <property type="molecule type" value="Genomic_DNA"/>
</dbReference>
<feature type="transmembrane region" description="Helical" evidence="2">
    <location>
        <begin position="42"/>
        <end position="67"/>
    </location>
</feature>
<dbReference type="AlphaFoldDB" id="A0A7U9KM54"/>
<dbReference type="PANTHER" id="PTHR21666:SF270">
    <property type="entry name" value="MUREIN HYDROLASE ACTIVATOR ENVC"/>
    <property type="match status" value="1"/>
</dbReference>
<sequence>MSEDSSLSPAQLPDEQEPAAENKNRWNEIWERLLRLGLGEMALRVGTVVASIILVLLVIWVMGSLYLNGQIENDHDSAALAAALPTATPTVPAPPLTLLAELAYDQGIPRLAQIHTSRPSRPRFEITTYEVQKGDSVFAIAEKFGLKPQTILWGNFDALADDPHRLQPGMKLNILPMDGVLYKWHAGDSLNKVAEFFSVTPDVIIDWPGNRLNRETLGDLSKPNIPPDTPIFVPGGKRDFISWSAPLISRTDPAKAKIFGPGYCGTQYDGYIGQGTFVWPTTQTWLSGYDYSPETNHWGIDIAGALGNPIYAADSGVVVYSGWNDWGYGYVVVIDHGNGWQTLYAHLSQIYTGCGASVSQGETIGAMGSTGRSSGPHLHFELMNASGVRVNPHNYLQK</sequence>
<dbReference type="Gene3D" id="2.70.70.10">
    <property type="entry name" value="Glucose Permease (Domain IIA)"/>
    <property type="match status" value="1"/>
</dbReference>
<dbReference type="Gene3D" id="3.10.350.10">
    <property type="entry name" value="LysM domain"/>
    <property type="match status" value="1"/>
</dbReference>
<dbReference type="InterPro" id="IPR018392">
    <property type="entry name" value="LysM"/>
</dbReference>
<dbReference type="InterPro" id="IPR050570">
    <property type="entry name" value="Cell_wall_metabolism_enzyme"/>
</dbReference>
<proteinExistence type="predicted"/>
<feature type="region of interest" description="Disordered" evidence="1">
    <location>
        <begin position="1"/>
        <end position="20"/>
    </location>
</feature>
<keyword evidence="2" id="KW-1133">Transmembrane helix</keyword>
<keyword evidence="2" id="KW-0472">Membrane</keyword>
<accession>A0A7U9KM54</accession>
<name>A0A7U9KM54_9CHLR</name>
<organism evidence="4 5">
    <name type="scientific">Anaerolinea thermolimosa</name>
    <dbReference type="NCBI Taxonomy" id="229919"/>
    <lineage>
        <taxon>Bacteria</taxon>
        <taxon>Bacillati</taxon>
        <taxon>Chloroflexota</taxon>
        <taxon>Anaerolineae</taxon>
        <taxon>Anaerolineales</taxon>
        <taxon>Anaerolineaceae</taxon>
        <taxon>Anaerolinea</taxon>
    </lineage>
</organism>
<dbReference type="CDD" id="cd00118">
    <property type="entry name" value="LysM"/>
    <property type="match status" value="1"/>
</dbReference>
<dbReference type="GO" id="GO:0004222">
    <property type="term" value="F:metalloendopeptidase activity"/>
    <property type="evidence" value="ECO:0007669"/>
    <property type="project" value="TreeGrafter"/>
</dbReference>
<evidence type="ECO:0000256" key="1">
    <source>
        <dbReference type="SAM" id="MobiDB-lite"/>
    </source>
</evidence>
<dbReference type="InterPro" id="IPR036779">
    <property type="entry name" value="LysM_dom_sf"/>
</dbReference>
<reference evidence="5" key="1">
    <citation type="submission" date="2015-07" db="EMBL/GenBank/DDBJ databases">
        <title>Draft Genome Sequences of Anaerolinea thermolimosa IMO-1, Bellilinea caldifistulae GOMI-1, Leptolinea tardivitalis YMTK-2, Levilinea saccharolytica KIBI-1,Longilinea arvoryzae KOME-1, Previously Described as Members of the Anaerolineaceae (Chloroflexi).</title>
        <authorList>
            <person name="Sekiguchi Y."/>
            <person name="Ohashi A."/>
            <person name="Matsuura N."/>
            <person name="Tourlousse M.D."/>
        </authorList>
    </citation>
    <scope>NUCLEOTIDE SEQUENCE [LARGE SCALE GENOMIC DNA]</scope>
    <source>
        <strain evidence="5">IMO-1</strain>
    </source>
</reference>
<gene>
    <name evidence="4" type="ORF">ATHL_03218</name>
</gene>
<dbReference type="InterPro" id="IPR011055">
    <property type="entry name" value="Dup_hybrid_motif"/>
</dbReference>
<dbReference type="PANTHER" id="PTHR21666">
    <property type="entry name" value="PEPTIDASE-RELATED"/>
    <property type="match status" value="1"/>
</dbReference>
<dbReference type="Pfam" id="PF01476">
    <property type="entry name" value="LysM"/>
    <property type="match status" value="1"/>
</dbReference>
<protein>
    <submittedName>
        <fullName evidence="4">Membrane proteins related to metalloendopeptidases</fullName>
    </submittedName>
</protein>
<dbReference type="SUPFAM" id="SSF54106">
    <property type="entry name" value="LysM domain"/>
    <property type="match status" value="1"/>
</dbReference>
<dbReference type="SUPFAM" id="SSF51261">
    <property type="entry name" value="Duplicated hybrid motif"/>
    <property type="match status" value="1"/>
</dbReference>
<feature type="domain" description="LysM" evidence="3">
    <location>
        <begin position="127"/>
        <end position="174"/>
    </location>
</feature>
<evidence type="ECO:0000313" key="4">
    <source>
        <dbReference type="EMBL" id="GAP08316.1"/>
    </source>
</evidence>
<keyword evidence="2" id="KW-0812">Transmembrane</keyword>
<evidence type="ECO:0000256" key="2">
    <source>
        <dbReference type="SAM" id="Phobius"/>
    </source>
</evidence>
<dbReference type="Pfam" id="PF01551">
    <property type="entry name" value="Peptidase_M23"/>
    <property type="match status" value="1"/>
</dbReference>
<keyword evidence="5" id="KW-1185">Reference proteome</keyword>
<dbReference type="SMART" id="SM00257">
    <property type="entry name" value="LysM"/>
    <property type="match status" value="1"/>
</dbReference>
<dbReference type="PROSITE" id="PS51782">
    <property type="entry name" value="LYSM"/>
    <property type="match status" value="1"/>
</dbReference>
<dbReference type="Proteomes" id="UP000253922">
    <property type="component" value="Unassembled WGS sequence"/>
</dbReference>
<dbReference type="CDD" id="cd12797">
    <property type="entry name" value="M23_peptidase"/>
    <property type="match status" value="1"/>
</dbReference>
<dbReference type="InterPro" id="IPR016047">
    <property type="entry name" value="M23ase_b-sheet_dom"/>
</dbReference>
<dbReference type="RefSeq" id="WP_062195828.1">
    <property type="nucleotide sequence ID" value="NZ_DF967966.1"/>
</dbReference>
<evidence type="ECO:0000259" key="3">
    <source>
        <dbReference type="PROSITE" id="PS51782"/>
    </source>
</evidence>